<dbReference type="EMBL" id="GBRH01201275">
    <property type="protein sequence ID" value="JAD96620.1"/>
    <property type="molecule type" value="Transcribed_RNA"/>
</dbReference>
<evidence type="ECO:0000313" key="1">
    <source>
        <dbReference type="EMBL" id="JAD96620.1"/>
    </source>
</evidence>
<dbReference type="AlphaFoldDB" id="A0A0A9EFM1"/>
<sequence>MTPFPPVWSTISSCFHLPLNKHAYVQPYRNNTAKSLQLCPSLFSEPVLYCTAWCCARQCSGLCSPPLPSG</sequence>
<name>A0A0A9EFM1_ARUDO</name>
<organism evidence="1">
    <name type="scientific">Arundo donax</name>
    <name type="common">Giant reed</name>
    <name type="synonym">Donax arundinaceus</name>
    <dbReference type="NCBI Taxonomy" id="35708"/>
    <lineage>
        <taxon>Eukaryota</taxon>
        <taxon>Viridiplantae</taxon>
        <taxon>Streptophyta</taxon>
        <taxon>Embryophyta</taxon>
        <taxon>Tracheophyta</taxon>
        <taxon>Spermatophyta</taxon>
        <taxon>Magnoliopsida</taxon>
        <taxon>Liliopsida</taxon>
        <taxon>Poales</taxon>
        <taxon>Poaceae</taxon>
        <taxon>PACMAD clade</taxon>
        <taxon>Arundinoideae</taxon>
        <taxon>Arundineae</taxon>
        <taxon>Arundo</taxon>
    </lineage>
</organism>
<reference evidence="1" key="2">
    <citation type="journal article" date="2015" name="Data Brief">
        <title>Shoot transcriptome of the giant reed, Arundo donax.</title>
        <authorList>
            <person name="Barrero R.A."/>
            <person name="Guerrero F.D."/>
            <person name="Moolhuijzen P."/>
            <person name="Goolsby J.A."/>
            <person name="Tidwell J."/>
            <person name="Bellgard S.E."/>
            <person name="Bellgard M.I."/>
        </authorList>
    </citation>
    <scope>NUCLEOTIDE SEQUENCE</scope>
    <source>
        <tissue evidence="1">Shoot tissue taken approximately 20 cm above the soil surface</tissue>
    </source>
</reference>
<accession>A0A0A9EFM1</accession>
<proteinExistence type="predicted"/>
<reference evidence="1" key="1">
    <citation type="submission" date="2014-09" db="EMBL/GenBank/DDBJ databases">
        <authorList>
            <person name="Magalhaes I.L.F."/>
            <person name="Oliveira U."/>
            <person name="Santos F.R."/>
            <person name="Vidigal T.H.D.A."/>
            <person name="Brescovit A.D."/>
            <person name="Santos A.J."/>
        </authorList>
    </citation>
    <scope>NUCLEOTIDE SEQUENCE</scope>
    <source>
        <tissue evidence="1">Shoot tissue taken approximately 20 cm above the soil surface</tissue>
    </source>
</reference>
<protein>
    <submittedName>
        <fullName evidence="1">Uncharacterized protein</fullName>
    </submittedName>
</protein>